<proteinExistence type="predicted"/>
<gene>
    <name evidence="1" type="ORF">RGR602_PC00632</name>
</gene>
<dbReference type="HOGENOM" id="CLU_1794914_0_0_5"/>
<accession>A0A0B4XD01</accession>
<dbReference type="Proteomes" id="UP000031368">
    <property type="component" value="Plasmid pRgalR602c"/>
</dbReference>
<dbReference type="AlphaFoldDB" id="A0A0B4XD01"/>
<evidence type="ECO:0000313" key="1">
    <source>
        <dbReference type="EMBL" id="AJD44670.1"/>
    </source>
</evidence>
<dbReference type="KEGG" id="rga:RGR602_PC00632"/>
<keyword evidence="2" id="KW-1185">Reference proteome</keyword>
<sequence length="144" mass="16013">MAKARSVTVASGVRAARPEDRKTLKRFGSDVFLPSFRRSFACSSRPVGGAYGWIVGSPRRVNGPGSILKICTKWGSKEELKDIGYRHRFDNVPNGYFTMARQTLCDKGCMAGIIFNSYVGMPFMNQIDKCMQQGGLIIDRFCSI</sequence>
<dbReference type="EMBL" id="CP006880">
    <property type="protein sequence ID" value="AJD44670.1"/>
    <property type="molecule type" value="Genomic_DNA"/>
</dbReference>
<geneLocation type="plasmid" evidence="1 2">
    <name>pRgalR602c</name>
</geneLocation>
<protein>
    <submittedName>
        <fullName evidence="1">Uncharacterized protein</fullName>
    </submittedName>
</protein>
<keyword evidence="1" id="KW-0614">Plasmid</keyword>
<name>A0A0B4XD01_9HYPH</name>
<evidence type="ECO:0000313" key="2">
    <source>
        <dbReference type="Proteomes" id="UP000031368"/>
    </source>
</evidence>
<organism evidence="1 2">
    <name type="scientific">Rhizobium gallicum bv. gallicum R602sp</name>
    <dbReference type="NCBI Taxonomy" id="1041138"/>
    <lineage>
        <taxon>Bacteria</taxon>
        <taxon>Pseudomonadati</taxon>
        <taxon>Pseudomonadota</taxon>
        <taxon>Alphaproteobacteria</taxon>
        <taxon>Hyphomicrobiales</taxon>
        <taxon>Rhizobiaceae</taxon>
        <taxon>Rhizobium/Agrobacterium group</taxon>
        <taxon>Rhizobium</taxon>
    </lineage>
</organism>
<reference evidence="1 2" key="1">
    <citation type="submission" date="2013-11" db="EMBL/GenBank/DDBJ databases">
        <title>Complete genome sequence of Rhizobium gallicum bv. gallicum R602.</title>
        <authorList>
            <person name="Bustos P."/>
            <person name="Santamaria R.I."/>
            <person name="Lozano L."/>
            <person name="Acosta J.L."/>
            <person name="Ormeno-Orrillo E."/>
            <person name="Rogel M.A."/>
            <person name="Romero D."/>
            <person name="Cevallos M.A."/>
            <person name="Martinez-Romero E."/>
            <person name="Gonzalez V."/>
        </authorList>
    </citation>
    <scope>NUCLEOTIDE SEQUENCE [LARGE SCALE GENOMIC DNA]</scope>
    <source>
        <strain evidence="1 2">R602</strain>
        <plasmid evidence="1 2">pRgalR602c</plasmid>
    </source>
</reference>